<proteinExistence type="predicted"/>
<dbReference type="Gene3D" id="3.30.1230.10">
    <property type="entry name" value="YlxR-like"/>
    <property type="match status" value="1"/>
</dbReference>
<dbReference type="AlphaFoldDB" id="K8F2W4"/>
<name>K8F2W4_9CHLO</name>
<dbReference type="EMBL" id="FO082276">
    <property type="protein sequence ID" value="CCO15868.1"/>
    <property type="molecule type" value="Genomic_DNA"/>
</dbReference>
<keyword evidence="3" id="KW-1185">Reference proteome</keyword>
<sequence>MFPRVCRYVNKNRTRGNALASSSSFSSTTNESVARLLFSHVNGKEDLMNRNHENAEHNFFLRIPPRRCVAMKALYPRDLLVRFVLAREEKENDTCTKSETTTWWVVPDVYEKSFDKKGKACYVSSSTVALETAIKSNAFRHAFAKKNIKVPEDLIEVVRKGLKRHALSAVVNAVEKATDMVETAWEDDATDARQISENRSIGETSTSSVFDRIRAKIDAFDSIRNDSRESRVVLKPKIDENDRNRKKEKKNGVVVCDLFTAEELSSALTSALDKSGENSESRNKSLIRKIKEWIHSNNDNNNNNNNEEKFLTLEGVPNKDSFALQVSLLRYSGFNE</sequence>
<gene>
    <name evidence="2" type="ORF">Bathy03g04470</name>
</gene>
<dbReference type="GeneID" id="19016984"/>
<dbReference type="Proteomes" id="UP000198341">
    <property type="component" value="Chromosome 3"/>
</dbReference>
<dbReference type="Pfam" id="PF04296">
    <property type="entry name" value="YlxR"/>
    <property type="match status" value="1"/>
</dbReference>
<organism evidence="2 3">
    <name type="scientific">Bathycoccus prasinos</name>
    <dbReference type="NCBI Taxonomy" id="41875"/>
    <lineage>
        <taxon>Eukaryota</taxon>
        <taxon>Viridiplantae</taxon>
        <taxon>Chlorophyta</taxon>
        <taxon>Mamiellophyceae</taxon>
        <taxon>Mamiellales</taxon>
        <taxon>Bathycoccaceae</taxon>
        <taxon>Bathycoccus</taxon>
    </lineage>
</organism>
<protein>
    <recommendedName>
        <fullName evidence="1">YlxR domain-containing protein</fullName>
    </recommendedName>
</protein>
<evidence type="ECO:0000313" key="3">
    <source>
        <dbReference type="Proteomes" id="UP000198341"/>
    </source>
</evidence>
<feature type="domain" description="YlxR" evidence="1">
    <location>
        <begin position="66"/>
        <end position="156"/>
    </location>
</feature>
<dbReference type="InterPro" id="IPR035931">
    <property type="entry name" value="YlxR-like_sf"/>
</dbReference>
<reference evidence="2 3" key="1">
    <citation type="submission" date="2011-10" db="EMBL/GenBank/DDBJ databases">
        <authorList>
            <person name="Genoscope - CEA"/>
        </authorList>
    </citation>
    <scope>NUCLEOTIDE SEQUENCE [LARGE SCALE GENOMIC DNA]</scope>
    <source>
        <strain evidence="2 3">RCC 1105</strain>
    </source>
</reference>
<dbReference type="KEGG" id="bpg:Bathy03g04470"/>
<evidence type="ECO:0000259" key="1">
    <source>
        <dbReference type="Pfam" id="PF04296"/>
    </source>
</evidence>
<dbReference type="RefSeq" id="XP_007514431.1">
    <property type="nucleotide sequence ID" value="XM_007514369.1"/>
</dbReference>
<evidence type="ECO:0000313" key="2">
    <source>
        <dbReference type="EMBL" id="CCO15868.1"/>
    </source>
</evidence>
<dbReference type="InterPro" id="IPR007393">
    <property type="entry name" value="YlxR_dom"/>
</dbReference>
<accession>K8F2W4</accession>
<dbReference type="SUPFAM" id="SSF64376">
    <property type="entry name" value="YlxR-like"/>
    <property type="match status" value="1"/>
</dbReference>